<comment type="caution">
    <text evidence="3">The sequence shown here is derived from an EMBL/GenBank/DDBJ whole genome shotgun (WGS) entry which is preliminary data.</text>
</comment>
<feature type="region of interest" description="Disordered" evidence="1">
    <location>
        <begin position="117"/>
        <end position="146"/>
    </location>
</feature>
<evidence type="ECO:0000313" key="3">
    <source>
        <dbReference type="EMBL" id="CAJ1970503.1"/>
    </source>
</evidence>
<dbReference type="AlphaFoldDB" id="A0AAD2GFD0"/>
<proteinExistence type="predicted"/>
<keyword evidence="2" id="KW-0472">Membrane</keyword>
<accession>A0AAD2GFD0</accession>
<feature type="compositionally biased region" description="Polar residues" evidence="1">
    <location>
        <begin position="117"/>
        <end position="126"/>
    </location>
</feature>
<dbReference type="Gene3D" id="2.30.29.30">
    <property type="entry name" value="Pleckstrin-homology domain (PH domain)/Phosphotyrosine-binding domain (PTB)"/>
    <property type="match status" value="1"/>
</dbReference>
<dbReference type="InterPro" id="IPR011993">
    <property type="entry name" value="PH-like_dom_sf"/>
</dbReference>
<name>A0AAD2GFD0_9STRA</name>
<gene>
    <name evidence="3" type="ORF">CYCCA115_LOCUS24519</name>
</gene>
<reference evidence="3" key="1">
    <citation type="submission" date="2023-08" db="EMBL/GenBank/DDBJ databases">
        <authorList>
            <person name="Audoor S."/>
            <person name="Bilcke G."/>
        </authorList>
    </citation>
    <scope>NUCLEOTIDE SEQUENCE</scope>
</reference>
<keyword evidence="2" id="KW-0812">Transmembrane</keyword>
<keyword evidence="2" id="KW-1133">Transmembrane helix</keyword>
<feature type="transmembrane region" description="Helical" evidence="2">
    <location>
        <begin position="79"/>
        <end position="99"/>
    </location>
</feature>
<protein>
    <submittedName>
        <fullName evidence="3">Uncharacterized protein</fullName>
    </submittedName>
</protein>
<sequence>MTAYGNAFDARSVDANLHPNSVYRYQYAPSYNTNNGLFNGIEDDANGGPLSRASTVATESTSTQAFQQPYSAISSSNHIGIAAVVPTIVLGILFVYLLLRRRQIRKRESYSIIGQSTGLRQNGNSRKYSDRLLGSKSKNNGRNLFRHTRRGDILDDEEDDDDPLSRYANYHRLPKSSRINLRRSSMSSPKHPALERVPTFPIRLETMKLLRIVGVRMVAHGVQSLPRRVWISINDEAFVWQSEFKTKLPNNLGASSLLSVRGPVHNIAWGDIKFIDVGKNTESLKKAESVPEKMCWSILTLNGSLDLQAKSQLERDSMVSCMVSMLDEYNDGEDWRAHYYHAYGDPVGDAKKGARPSRVGADGVVSSVMTSFSLMSTDSLPRAIDV</sequence>
<keyword evidence="4" id="KW-1185">Reference proteome</keyword>
<evidence type="ECO:0000256" key="1">
    <source>
        <dbReference type="SAM" id="MobiDB-lite"/>
    </source>
</evidence>
<evidence type="ECO:0000256" key="2">
    <source>
        <dbReference type="SAM" id="Phobius"/>
    </source>
</evidence>
<evidence type="ECO:0000313" key="4">
    <source>
        <dbReference type="Proteomes" id="UP001295423"/>
    </source>
</evidence>
<dbReference type="EMBL" id="CAKOGP040002524">
    <property type="protein sequence ID" value="CAJ1970503.1"/>
    <property type="molecule type" value="Genomic_DNA"/>
</dbReference>
<dbReference type="Proteomes" id="UP001295423">
    <property type="component" value="Unassembled WGS sequence"/>
</dbReference>
<organism evidence="3 4">
    <name type="scientific">Cylindrotheca closterium</name>
    <dbReference type="NCBI Taxonomy" id="2856"/>
    <lineage>
        <taxon>Eukaryota</taxon>
        <taxon>Sar</taxon>
        <taxon>Stramenopiles</taxon>
        <taxon>Ochrophyta</taxon>
        <taxon>Bacillariophyta</taxon>
        <taxon>Bacillariophyceae</taxon>
        <taxon>Bacillariophycidae</taxon>
        <taxon>Bacillariales</taxon>
        <taxon>Bacillariaceae</taxon>
        <taxon>Cylindrotheca</taxon>
    </lineage>
</organism>